<dbReference type="PROSITE" id="PS50238">
    <property type="entry name" value="RHOGAP"/>
    <property type="match status" value="1"/>
</dbReference>
<dbReference type="Proteomes" id="UP000515158">
    <property type="component" value="Unplaced"/>
</dbReference>
<keyword evidence="1 4" id="KW-0728">SH3 domain</keyword>
<organism evidence="12">
    <name type="scientific">Thrips palmi</name>
    <name type="common">Melon thrips</name>
    <dbReference type="NCBI Taxonomy" id="161013"/>
    <lineage>
        <taxon>Eukaryota</taxon>
        <taxon>Metazoa</taxon>
        <taxon>Ecdysozoa</taxon>
        <taxon>Arthropoda</taxon>
        <taxon>Hexapoda</taxon>
        <taxon>Insecta</taxon>
        <taxon>Pterygota</taxon>
        <taxon>Neoptera</taxon>
        <taxon>Paraneoptera</taxon>
        <taxon>Thysanoptera</taxon>
        <taxon>Terebrantia</taxon>
        <taxon>Thripoidea</taxon>
        <taxon>Thripidae</taxon>
        <taxon>Thrips</taxon>
    </lineage>
</organism>
<feature type="region of interest" description="Disordered" evidence="7">
    <location>
        <begin position="875"/>
        <end position="1051"/>
    </location>
</feature>
<dbReference type="FunFam" id="1.10.555.10:FF:000026">
    <property type="entry name" value="Rho GTPase activating protein 4"/>
    <property type="match status" value="1"/>
</dbReference>
<feature type="domain" description="F-BAR" evidence="10">
    <location>
        <begin position="18"/>
        <end position="309"/>
    </location>
</feature>
<dbReference type="InterPro" id="IPR001060">
    <property type="entry name" value="FCH_dom"/>
</dbReference>
<feature type="region of interest" description="Disordered" evidence="7">
    <location>
        <begin position="714"/>
        <end position="742"/>
    </location>
</feature>
<proteinExistence type="predicted"/>
<keyword evidence="2" id="KW-0343">GTPase activation</keyword>
<feature type="compositionally biased region" description="Pro residues" evidence="7">
    <location>
        <begin position="1013"/>
        <end position="1025"/>
    </location>
</feature>
<dbReference type="SMART" id="SM00055">
    <property type="entry name" value="FCH"/>
    <property type="match status" value="1"/>
</dbReference>
<feature type="region of interest" description="Disordered" evidence="7">
    <location>
        <begin position="1223"/>
        <end position="1287"/>
    </location>
</feature>
<dbReference type="FunFam" id="1.20.1270.60:FF:000094">
    <property type="entry name" value="SLIT-ROBO Rho GTPase-activating 2 protein"/>
    <property type="match status" value="1"/>
</dbReference>
<dbReference type="FunFam" id="2.30.30.40:FF:000136">
    <property type="entry name" value="Rho GTPase activating protein 4"/>
    <property type="match status" value="1"/>
</dbReference>
<evidence type="ECO:0000256" key="6">
    <source>
        <dbReference type="SAM" id="Coils"/>
    </source>
</evidence>
<name>A0A6P8YD64_THRPL</name>
<evidence type="ECO:0000256" key="1">
    <source>
        <dbReference type="ARBA" id="ARBA00022443"/>
    </source>
</evidence>
<dbReference type="InterPro" id="IPR027267">
    <property type="entry name" value="AH/BAR_dom_sf"/>
</dbReference>
<dbReference type="InParanoid" id="A0A6P8YD64"/>
<feature type="domain" description="SH3" evidence="8">
    <location>
        <begin position="746"/>
        <end position="806"/>
    </location>
</feature>
<dbReference type="SUPFAM" id="SSF50044">
    <property type="entry name" value="SH3-domain"/>
    <property type="match status" value="1"/>
</dbReference>
<dbReference type="InterPro" id="IPR051627">
    <property type="entry name" value="SLIT-ROBO_RhoGAP"/>
</dbReference>
<feature type="compositionally biased region" description="Polar residues" evidence="7">
    <location>
        <begin position="899"/>
        <end position="908"/>
    </location>
</feature>
<dbReference type="Gene3D" id="2.30.30.40">
    <property type="entry name" value="SH3 Domains"/>
    <property type="match status" value="1"/>
</dbReference>
<evidence type="ECO:0000256" key="7">
    <source>
        <dbReference type="SAM" id="MobiDB-lite"/>
    </source>
</evidence>
<feature type="compositionally biased region" description="Polar residues" evidence="7">
    <location>
        <begin position="833"/>
        <end position="854"/>
    </location>
</feature>
<evidence type="ECO:0000259" key="9">
    <source>
        <dbReference type="PROSITE" id="PS50238"/>
    </source>
</evidence>
<keyword evidence="11" id="KW-1185">Reference proteome</keyword>
<dbReference type="GeneID" id="117643073"/>
<keyword evidence="3 5" id="KW-0175">Coiled coil</keyword>
<dbReference type="GO" id="GO:0005096">
    <property type="term" value="F:GTPase activator activity"/>
    <property type="evidence" value="ECO:0007669"/>
    <property type="project" value="UniProtKB-KW"/>
</dbReference>
<reference evidence="12" key="1">
    <citation type="submission" date="2025-08" db="UniProtKB">
        <authorList>
            <consortium name="RefSeq"/>
        </authorList>
    </citation>
    <scope>IDENTIFICATION</scope>
    <source>
        <tissue evidence="12">Total insect</tissue>
    </source>
</reference>
<dbReference type="CDD" id="cd07656">
    <property type="entry name" value="F-BAR_srGAP"/>
    <property type="match status" value="1"/>
</dbReference>
<gene>
    <name evidence="12" type="primary">LOC117643073</name>
</gene>
<dbReference type="PROSITE" id="PS50002">
    <property type="entry name" value="SH3"/>
    <property type="match status" value="1"/>
</dbReference>
<dbReference type="OrthoDB" id="5981864at2759"/>
<evidence type="ECO:0000259" key="10">
    <source>
        <dbReference type="PROSITE" id="PS51741"/>
    </source>
</evidence>
<dbReference type="InterPro" id="IPR000198">
    <property type="entry name" value="RhoGAP_dom"/>
</dbReference>
<dbReference type="KEGG" id="tpal:117643073"/>
<dbReference type="InterPro" id="IPR008936">
    <property type="entry name" value="Rho_GTPase_activation_prot"/>
</dbReference>
<feature type="compositionally biased region" description="Low complexity" evidence="7">
    <location>
        <begin position="950"/>
        <end position="973"/>
    </location>
</feature>
<feature type="coiled-coil region" evidence="6">
    <location>
        <begin position="171"/>
        <end position="198"/>
    </location>
</feature>
<dbReference type="Pfam" id="PF00620">
    <property type="entry name" value="RhoGAP"/>
    <property type="match status" value="1"/>
</dbReference>
<dbReference type="PROSITE" id="PS51741">
    <property type="entry name" value="F_BAR"/>
    <property type="match status" value="1"/>
</dbReference>
<dbReference type="CDD" id="cd04383">
    <property type="entry name" value="RhoGAP_srGAP"/>
    <property type="match status" value="1"/>
</dbReference>
<feature type="region of interest" description="Disordered" evidence="7">
    <location>
        <begin position="1129"/>
        <end position="1211"/>
    </location>
</feature>
<evidence type="ECO:0000256" key="5">
    <source>
        <dbReference type="PROSITE-ProRule" id="PRU01077"/>
    </source>
</evidence>
<dbReference type="SUPFAM" id="SSF48350">
    <property type="entry name" value="GTPase activation domain, GAP"/>
    <property type="match status" value="1"/>
</dbReference>
<evidence type="ECO:0000313" key="12">
    <source>
        <dbReference type="RefSeq" id="XP_034237618.1"/>
    </source>
</evidence>
<dbReference type="InterPro" id="IPR001452">
    <property type="entry name" value="SH3_domain"/>
</dbReference>
<accession>A0A6P8YD64</accession>
<evidence type="ECO:0000313" key="11">
    <source>
        <dbReference type="Proteomes" id="UP000515158"/>
    </source>
</evidence>
<dbReference type="CDD" id="cd11809">
    <property type="entry name" value="SH3_srGAP"/>
    <property type="match status" value="1"/>
</dbReference>
<feature type="compositionally biased region" description="Low complexity" evidence="7">
    <location>
        <begin position="1181"/>
        <end position="1198"/>
    </location>
</feature>
<feature type="domain" description="Rho-GAP" evidence="9">
    <location>
        <begin position="512"/>
        <end position="699"/>
    </location>
</feature>
<dbReference type="SMART" id="SM00324">
    <property type="entry name" value="RhoGAP"/>
    <property type="match status" value="1"/>
</dbReference>
<dbReference type="InterPro" id="IPR036028">
    <property type="entry name" value="SH3-like_dom_sf"/>
</dbReference>
<evidence type="ECO:0000256" key="3">
    <source>
        <dbReference type="ARBA" id="ARBA00023054"/>
    </source>
</evidence>
<protein>
    <submittedName>
        <fullName evidence="12">SLIT-ROBO Rho GTPase-activating protein 1-like isoform X1</fullName>
    </submittedName>
</protein>
<dbReference type="SUPFAM" id="SSF103657">
    <property type="entry name" value="BAR/IMD domain-like"/>
    <property type="match status" value="1"/>
</dbReference>
<dbReference type="RefSeq" id="XP_034237618.1">
    <property type="nucleotide sequence ID" value="XM_034381727.1"/>
</dbReference>
<dbReference type="Pfam" id="PF00611">
    <property type="entry name" value="FCH"/>
    <property type="match status" value="1"/>
</dbReference>
<dbReference type="Pfam" id="PF00018">
    <property type="entry name" value="SH3_1"/>
    <property type="match status" value="1"/>
</dbReference>
<feature type="region of interest" description="Disordered" evidence="7">
    <location>
        <begin position="818"/>
        <end position="854"/>
    </location>
</feature>
<feature type="compositionally biased region" description="Basic and acidic residues" evidence="7">
    <location>
        <begin position="909"/>
        <end position="940"/>
    </location>
</feature>
<dbReference type="InterPro" id="IPR031160">
    <property type="entry name" value="F_BAR_dom"/>
</dbReference>
<evidence type="ECO:0000256" key="4">
    <source>
        <dbReference type="PROSITE-ProRule" id="PRU00192"/>
    </source>
</evidence>
<evidence type="ECO:0000256" key="2">
    <source>
        <dbReference type="ARBA" id="ARBA00022468"/>
    </source>
</evidence>
<dbReference type="GO" id="GO:0007165">
    <property type="term" value="P:signal transduction"/>
    <property type="evidence" value="ECO:0007669"/>
    <property type="project" value="InterPro"/>
</dbReference>
<evidence type="ECO:0000259" key="8">
    <source>
        <dbReference type="PROSITE" id="PS50002"/>
    </source>
</evidence>
<dbReference type="Gene3D" id="1.10.555.10">
    <property type="entry name" value="Rho GTPase activation protein"/>
    <property type="match status" value="1"/>
</dbReference>
<dbReference type="PANTHER" id="PTHR14166">
    <property type="entry name" value="SLIT-ROBO RHO GTPASE ACTIVATING PROTEIN"/>
    <property type="match status" value="1"/>
</dbReference>
<dbReference type="Gene3D" id="1.20.1270.60">
    <property type="entry name" value="Arfaptin homology (AH) domain/BAR domain"/>
    <property type="match status" value="1"/>
</dbReference>
<sequence>MDEEDSNPMGTKSPIKRLGSTRKQVFFNNVRVQLGEQLRCLDGRLETQVALVQELQDYFRRRAEVELEYSRGLDKLARSLTMRHKEQKLKREQWPLFSSYSCWQQLVTSTRTLSRDHASLADVYTTQLVPRLARVAEDVQRIYRRCREVGQELHDEILRVLHELHTTMKTYHCYQGEMRAAEGKLRLAEAQRVKLEQSISAEKLPRSKKYRLIEKEVQKRKNKFNDASLKALKARNEYVLCLEAANTTIHKYFVDDLSDLIDCMDFGFHQCVTRALLLHMSLEEGRIRSSQLQSDQLNSCINSLDSRLDKQRFLESNHTAFVIPKKFEFQGLRSDELVTVDNDLLPALKDELKARLYQLTNRIMSLRAESEEVWKTLETAETTLLAMITAKDYDCSALFTGSADITPTPPTRPPETVAIKMRADRHETEEFYLSKFREYLLGTSRIARLDSKHEHIRQTLVSSGETNENMPSVNLNMSLTTNQNGQPNSTKPIRRKRIGRLQMNGQPKLFGGSLEEYLEMSNQDIPLIVKSCIRVINLYGLHHQGIFRVSGSQVEINNFREAFERGEDPLADTTDASDINSVAGVLKLYLRELREPLFPIVYFELFMELAQLDSKEFIIKMKDLVTSLPRPFVVILRYLFSFLNHLSEFSDENMMDPYNLAICFGPTLVPVPEDKDQVQYQNQVNELIKNIILYYEDIFPPTSSIPGPMYEKFITREPDDNDVGDSPSDHAQEDVDSEVYPSEDECESLEATAQFDFLARSERELSFKKGDHLQLFTQVSNDWWRGRGARGVEGLIPDKYILLKIKDEERDKLELLKSSSSDESMRRRASSSNDSVLSGASGSTQNDSPLLGSGSSATWPALGVLGGLGGRSPTSLVVCDPPPPPLLSPTAEPVDSTMHKSASCTSLDSGKESACDDQLSRPDHLHHLSDHGHGAEKDKLTLCLKESALSPHSPDSGASGSSESPPTEAAAVSVILALSHSQAQPQPQPQPEPRTDPEPEPAQPEPQLEAQPPSQPPPQVQPQPQPEALFQASLRPASHTESSLPLSGLKRSHHSIDEALSSAQCVATAVLSGNDIADKNKNAPVVRNQVAALEVEQYSRSSSLEGVCDLRQKQTPDLVLDLPLRLNSSSNGHSASVAEEKDLDSHAIPSPTGPESPDMTTAAERFAKQNQCTLKKNTKASQSLGSPLESKSSSTSHSSPRHSKSVDCQSEKDVKSGVFCLTKQSSASAAIPSDTDKKPLGSSFKPPLKAKPQIMKKPLIPVSTVPVPPNPVSKDSDHTSSAPESAS</sequence>
<dbReference type="SMART" id="SM00326">
    <property type="entry name" value="SH3"/>
    <property type="match status" value="1"/>
</dbReference>